<evidence type="ECO:0000313" key="11">
    <source>
        <dbReference type="Proteomes" id="UP000192920"/>
    </source>
</evidence>
<evidence type="ECO:0000256" key="1">
    <source>
        <dbReference type="ARBA" id="ARBA00004429"/>
    </source>
</evidence>
<dbReference type="GO" id="GO:0005886">
    <property type="term" value="C:plasma membrane"/>
    <property type="evidence" value="ECO:0007669"/>
    <property type="project" value="UniProtKB-SubCell"/>
</dbReference>
<evidence type="ECO:0000256" key="5">
    <source>
        <dbReference type="ARBA" id="ARBA00022692"/>
    </source>
</evidence>
<keyword evidence="5 8" id="KW-0812">Transmembrane</keyword>
<feature type="transmembrane region" description="Helical" evidence="8">
    <location>
        <begin position="380"/>
        <end position="400"/>
    </location>
</feature>
<dbReference type="Pfam" id="PF00482">
    <property type="entry name" value="T2SSF"/>
    <property type="match status" value="2"/>
</dbReference>
<keyword evidence="4" id="KW-0997">Cell inner membrane</keyword>
<gene>
    <name evidence="10" type="ORF">SAMN02745746_02874</name>
</gene>
<dbReference type="AlphaFoldDB" id="A0A1Y6C5X8"/>
<dbReference type="Gene3D" id="1.20.81.30">
    <property type="entry name" value="Type II secretion system (T2SS), domain F"/>
    <property type="match status" value="2"/>
</dbReference>
<dbReference type="EMBL" id="FXAG01000016">
    <property type="protein sequence ID" value="SMF37951.1"/>
    <property type="molecule type" value="Genomic_DNA"/>
</dbReference>
<feature type="domain" description="Type II secretion system protein GspF" evidence="9">
    <location>
        <begin position="277"/>
        <end position="399"/>
    </location>
</feature>
<dbReference type="PANTHER" id="PTHR30012">
    <property type="entry name" value="GENERAL SECRETION PATHWAY PROTEIN"/>
    <property type="match status" value="1"/>
</dbReference>
<dbReference type="RefSeq" id="WP_085277007.1">
    <property type="nucleotide sequence ID" value="NZ_FXAG01000016.1"/>
</dbReference>
<dbReference type="STRING" id="1123014.SAMN02745746_02874"/>
<reference evidence="11" key="1">
    <citation type="submission" date="2017-04" db="EMBL/GenBank/DDBJ databases">
        <authorList>
            <person name="Varghese N."/>
            <person name="Submissions S."/>
        </authorList>
    </citation>
    <scope>NUCLEOTIDE SEQUENCE [LARGE SCALE GENOMIC DNA]</scope>
    <source>
        <strain evidence="11">DSM 22618</strain>
    </source>
</reference>
<dbReference type="InterPro" id="IPR018076">
    <property type="entry name" value="T2SS_GspF_dom"/>
</dbReference>
<dbReference type="GO" id="GO:0015628">
    <property type="term" value="P:protein secretion by the type II secretion system"/>
    <property type="evidence" value="ECO:0007669"/>
    <property type="project" value="TreeGrafter"/>
</dbReference>
<dbReference type="InterPro" id="IPR003004">
    <property type="entry name" value="GspF/PilC"/>
</dbReference>
<accession>A0A1Y6C5X8</accession>
<dbReference type="PRINTS" id="PR00812">
    <property type="entry name" value="BCTERIALGSPF"/>
</dbReference>
<evidence type="ECO:0000256" key="4">
    <source>
        <dbReference type="ARBA" id="ARBA00022519"/>
    </source>
</evidence>
<sequence length="408" mass="44924">MATLAKKLPTTAAHIWEWEGKDRTGKVVRGEMRAESETVAKTQLRRQGITVQKLKKRKAGFGRSISERDITLFTRQLATMMKAGVPLLQSFDISAKGHSNPAVTKMLLEVRADVETGMSLAEAFRKRPLYFDKLFCNLIAAGETGGVLDSLLDKLATYREKIMAIKGKIKSAMIYPSAIIATAFIITTIIMLYVIPAFKDLFSSFGADLPAPTLFVIWLSDGFVSYWWLFFGVIFGAIFGTIFFFKRSPKFQEQVDRLLLKLPVLGEVVQKATIARWSRTLATMFTAGVPLVEALDSVGGASGNQVYAEATKRIQAEVSTGSSLSFAMQRTNLFPNMVMQMTAIGEESGSLDHMLDKVADFYEEEVDNAVAAMSSLMEPVIMIVLGVLIGGLVVAMYMPIFKMGQVVG</sequence>
<name>A0A1Y6C5X8_9NEIS</name>
<evidence type="ECO:0000256" key="7">
    <source>
        <dbReference type="ARBA" id="ARBA00023136"/>
    </source>
</evidence>
<feature type="transmembrane region" description="Helical" evidence="8">
    <location>
        <begin position="226"/>
        <end position="245"/>
    </location>
</feature>
<comment type="similarity">
    <text evidence="2">Belongs to the GSP F family.</text>
</comment>
<dbReference type="InterPro" id="IPR042094">
    <property type="entry name" value="T2SS_GspF_sf"/>
</dbReference>
<evidence type="ECO:0000256" key="8">
    <source>
        <dbReference type="SAM" id="Phobius"/>
    </source>
</evidence>
<feature type="transmembrane region" description="Helical" evidence="8">
    <location>
        <begin position="173"/>
        <end position="195"/>
    </location>
</feature>
<evidence type="ECO:0000256" key="2">
    <source>
        <dbReference type="ARBA" id="ARBA00005745"/>
    </source>
</evidence>
<feature type="domain" description="Type II secretion system protein GspF" evidence="9">
    <location>
        <begin position="73"/>
        <end position="196"/>
    </location>
</feature>
<dbReference type="FunFam" id="1.20.81.30:FF:000001">
    <property type="entry name" value="Type II secretion system protein F"/>
    <property type="match status" value="2"/>
</dbReference>
<comment type="subcellular location">
    <subcellularLocation>
        <location evidence="1">Cell inner membrane</location>
        <topology evidence="1">Multi-pass membrane protein</topology>
    </subcellularLocation>
</comment>
<protein>
    <submittedName>
        <fullName evidence="10">Type IV pilus assembly protein PilC</fullName>
    </submittedName>
</protein>
<keyword evidence="7 8" id="KW-0472">Membrane</keyword>
<organism evidence="10 11">
    <name type="scientific">Pseudogulbenkiania subflava DSM 22618</name>
    <dbReference type="NCBI Taxonomy" id="1123014"/>
    <lineage>
        <taxon>Bacteria</taxon>
        <taxon>Pseudomonadati</taxon>
        <taxon>Pseudomonadota</taxon>
        <taxon>Betaproteobacteria</taxon>
        <taxon>Neisseriales</taxon>
        <taxon>Chromobacteriaceae</taxon>
        <taxon>Pseudogulbenkiania</taxon>
    </lineage>
</organism>
<keyword evidence="11" id="KW-1185">Reference proteome</keyword>
<dbReference type="Proteomes" id="UP000192920">
    <property type="component" value="Unassembled WGS sequence"/>
</dbReference>
<evidence type="ECO:0000313" key="10">
    <source>
        <dbReference type="EMBL" id="SMF37951.1"/>
    </source>
</evidence>
<keyword evidence="6 8" id="KW-1133">Transmembrane helix</keyword>
<evidence type="ECO:0000256" key="3">
    <source>
        <dbReference type="ARBA" id="ARBA00022475"/>
    </source>
</evidence>
<evidence type="ECO:0000256" key="6">
    <source>
        <dbReference type="ARBA" id="ARBA00022989"/>
    </source>
</evidence>
<proteinExistence type="inferred from homology"/>
<dbReference type="PANTHER" id="PTHR30012:SF7">
    <property type="entry name" value="PROTEIN TRANSPORT PROTEIN HOFC HOMOLOG"/>
    <property type="match status" value="1"/>
</dbReference>
<keyword evidence="3" id="KW-1003">Cell membrane</keyword>
<evidence type="ECO:0000259" key="9">
    <source>
        <dbReference type="Pfam" id="PF00482"/>
    </source>
</evidence>